<evidence type="ECO:0008006" key="3">
    <source>
        <dbReference type="Google" id="ProtNLM"/>
    </source>
</evidence>
<comment type="caution">
    <text evidence="1">The sequence shown here is derived from an EMBL/GenBank/DDBJ whole genome shotgun (WGS) entry which is preliminary data.</text>
</comment>
<name>A0A9X3IZM5_9BACT</name>
<evidence type="ECO:0000313" key="2">
    <source>
        <dbReference type="Proteomes" id="UP001150924"/>
    </source>
</evidence>
<keyword evidence="2" id="KW-1185">Reference proteome</keyword>
<proteinExistence type="predicted"/>
<protein>
    <recommendedName>
        <fullName evidence="3">Antitoxin SocA-like Panacea domain-containing protein</fullName>
    </recommendedName>
</protein>
<sequence>MPTFDEEYNLAALLAYVVLKTGKLQGRLRVQKLMYLLQQKGVPELEPFYFEYHHYGPFCSEVVDVIRGSIRSRIVQEFEQSDDDGWRRYEYLPDNKAPTYAGRVSQSTRAIVEAVLSVCGNAHWRTLELAATADFLQRAFKIDRESGFREALERKPQCRSYESAARQLLQQLDL</sequence>
<dbReference type="RefSeq" id="WP_267773878.1">
    <property type="nucleotide sequence ID" value="NZ_JAPNKE010000002.1"/>
</dbReference>
<accession>A0A9X3IZM5</accession>
<gene>
    <name evidence="1" type="ORF">OV079_35505</name>
</gene>
<reference evidence="1" key="1">
    <citation type="submission" date="2022-11" db="EMBL/GenBank/DDBJ databases">
        <title>Minimal conservation of predation-associated metabolite biosynthetic gene clusters underscores biosynthetic potential of Myxococcota including descriptions for ten novel species: Archangium lansinium sp. nov., Myxococcus landrumus sp. nov., Nannocystis bai.</title>
        <authorList>
            <person name="Ahearne A."/>
            <person name="Stevens C."/>
            <person name="Phillips K."/>
        </authorList>
    </citation>
    <scope>NUCLEOTIDE SEQUENCE</scope>
    <source>
        <strain evidence="1">Na p29</strain>
    </source>
</reference>
<organism evidence="1 2">
    <name type="scientific">Nannocystis pusilla</name>
    <dbReference type="NCBI Taxonomy" id="889268"/>
    <lineage>
        <taxon>Bacteria</taxon>
        <taxon>Pseudomonadati</taxon>
        <taxon>Myxococcota</taxon>
        <taxon>Polyangia</taxon>
        <taxon>Nannocystales</taxon>
        <taxon>Nannocystaceae</taxon>
        <taxon>Nannocystis</taxon>
    </lineage>
</organism>
<dbReference type="AlphaFoldDB" id="A0A9X3IZM5"/>
<dbReference type="Proteomes" id="UP001150924">
    <property type="component" value="Unassembled WGS sequence"/>
</dbReference>
<dbReference type="EMBL" id="JAPNKE010000002">
    <property type="protein sequence ID" value="MCY1010782.1"/>
    <property type="molecule type" value="Genomic_DNA"/>
</dbReference>
<evidence type="ECO:0000313" key="1">
    <source>
        <dbReference type="EMBL" id="MCY1010782.1"/>
    </source>
</evidence>